<dbReference type="EMBL" id="RQYC01000001">
    <property type="protein sequence ID" value="RRD91600.1"/>
    <property type="molecule type" value="Genomic_DNA"/>
</dbReference>
<comment type="caution">
    <text evidence="12">The sequence shown here is derived from an EMBL/GenBank/DDBJ whole genome shotgun (WGS) entry which is preliminary data.</text>
</comment>
<evidence type="ECO:0000256" key="8">
    <source>
        <dbReference type="ARBA" id="ARBA00023136"/>
    </source>
</evidence>
<evidence type="ECO:0000256" key="1">
    <source>
        <dbReference type="ARBA" id="ARBA00002962"/>
    </source>
</evidence>
<evidence type="ECO:0000256" key="7">
    <source>
        <dbReference type="ARBA" id="ARBA00022989"/>
    </source>
</evidence>
<dbReference type="GO" id="GO:0042168">
    <property type="term" value="P:heme metabolic process"/>
    <property type="evidence" value="ECO:0007669"/>
    <property type="project" value="InterPro"/>
</dbReference>
<accession>A0A3P2ABM3</accession>
<evidence type="ECO:0000313" key="13">
    <source>
        <dbReference type="Proteomes" id="UP000269923"/>
    </source>
</evidence>
<keyword evidence="4" id="KW-1003">Cell membrane</keyword>
<dbReference type="RefSeq" id="WP_124793797.1">
    <property type="nucleotide sequence ID" value="NZ_RQYC01000001.1"/>
</dbReference>
<feature type="domain" description="HemY N-terminal" evidence="11">
    <location>
        <begin position="26"/>
        <end position="134"/>
    </location>
</feature>
<dbReference type="OrthoDB" id="7053339at2"/>
<dbReference type="STRING" id="1121352.GCA_000620925_00508"/>
<dbReference type="Proteomes" id="UP000269923">
    <property type="component" value="Unassembled WGS sequence"/>
</dbReference>
<dbReference type="GO" id="GO:0005886">
    <property type="term" value="C:plasma membrane"/>
    <property type="evidence" value="ECO:0007669"/>
    <property type="project" value="UniProtKB-SubCell"/>
</dbReference>
<dbReference type="GO" id="GO:0006779">
    <property type="term" value="P:porphyrin-containing compound biosynthetic process"/>
    <property type="evidence" value="ECO:0007669"/>
    <property type="project" value="UniProtKB-KW"/>
</dbReference>
<comment type="subcellular location">
    <subcellularLocation>
        <location evidence="2">Cell inner membrane</location>
        <topology evidence="2">Multi-pass membrane protein</topology>
    </subcellularLocation>
</comment>
<comment type="function">
    <text evidence="1">Involved in a late step of protoheme IX synthesis.</text>
</comment>
<organism evidence="12 13">
    <name type="scientific">Conchiformibius steedae</name>
    <dbReference type="NCBI Taxonomy" id="153493"/>
    <lineage>
        <taxon>Bacteria</taxon>
        <taxon>Pseudomonadati</taxon>
        <taxon>Pseudomonadota</taxon>
        <taxon>Betaproteobacteria</taxon>
        <taxon>Neisseriales</taxon>
        <taxon>Neisseriaceae</taxon>
        <taxon>Conchiformibius</taxon>
    </lineage>
</organism>
<keyword evidence="9" id="KW-0627">Porphyrin biosynthesis</keyword>
<keyword evidence="13" id="KW-1185">Reference proteome</keyword>
<dbReference type="InterPro" id="IPR011990">
    <property type="entry name" value="TPR-like_helical_dom_sf"/>
</dbReference>
<evidence type="ECO:0000256" key="3">
    <source>
        <dbReference type="ARBA" id="ARBA00004744"/>
    </source>
</evidence>
<name>A0A3P2ABM3_9NEIS</name>
<dbReference type="InterPro" id="IPR010817">
    <property type="entry name" value="HemY_N"/>
</dbReference>
<keyword evidence="6 10" id="KW-0812">Transmembrane</keyword>
<sequence>MQGLIWIIALFATAVGVAVAAHLYSGNVYIQVEQTLIRMNLHLFAVGLVLAVGLLYFFIKFLYGIIATPGKIGRFGSTRKYRKSVEALNQAGVAFFEGRYDKAGNEAAKVLANKHAGDNRVLALMIAAQAAQQSNNHTLMNRYLTQMADNLPEKAQLPRYLLGAENALASGNYQEAASQLKAAENIERHSNVLLRLQLRLAQEKGDAVDILEKTDRLQKNGAIGEEKANQYRDAAFTQLIATADDSAALKAALKRIPNAQKAGTLCVPIAEQYEALGLYADAVSWIGSYYPHTHHRGLLPVFSRSVRYLSDIEQRKAIDTAESWLKTCSEDADLLLCLGELAYSKQLWGKAQNYFEASIAVKPSVQARLALAKVFDEVNTSALADEQRQLALGAMTQAQ</sequence>
<evidence type="ECO:0000256" key="6">
    <source>
        <dbReference type="ARBA" id="ARBA00022692"/>
    </source>
</evidence>
<dbReference type="NCBIfam" id="TIGR00540">
    <property type="entry name" value="TPR_hemY_coli"/>
    <property type="match status" value="1"/>
</dbReference>
<reference evidence="12 13" key="1">
    <citation type="submission" date="2018-11" db="EMBL/GenBank/DDBJ databases">
        <title>Genomes From Bacteria Associated with the Canine Oral Cavity: a Test Case for Automated Genome-Based Taxonomic Assignment.</title>
        <authorList>
            <person name="Coil D.A."/>
            <person name="Jospin G."/>
            <person name="Darling A.E."/>
            <person name="Wallis C."/>
            <person name="Davis I.J."/>
            <person name="Harris S."/>
            <person name="Eisen J.A."/>
            <person name="Holcombe L.J."/>
            <person name="O'Flynn C."/>
        </authorList>
    </citation>
    <scope>NUCLEOTIDE SEQUENCE [LARGE SCALE GENOMIC DNA]</scope>
    <source>
        <strain evidence="12 13">COT-280</strain>
    </source>
</reference>
<evidence type="ECO:0000256" key="9">
    <source>
        <dbReference type="ARBA" id="ARBA00023244"/>
    </source>
</evidence>
<gene>
    <name evidence="12" type="ORF">EII21_00805</name>
</gene>
<evidence type="ECO:0000256" key="4">
    <source>
        <dbReference type="ARBA" id="ARBA00022475"/>
    </source>
</evidence>
<dbReference type="AlphaFoldDB" id="A0A3P2ABM3"/>
<keyword evidence="7 10" id="KW-1133">Transmembrane helix</keyword>
<dbReference type="UniPathway" id="UPA00252"/>
<comment type="pathway">
    <text evidence="3">Porphyrin-containing compound metabolism; protoheme biosynthesis.</text>
</comment>
<keyword evidence="5" id="KW-0997">Cell inner membrane</keyword>
<feature type="transmembrane region" description="Helical" evidence="10">
    <location>
        <begin position="44"/>
        <end position="66"/>
    </location>
</feature>
<protein>
    <submittedName>
        <fullName evidence="12">Heme biosynthesis protein HemY</fullName>
    </submittedName>
</protein>
<proteinExistence type="predicted"/>
<evidence type="ECO:0000256" key="2">
    <source>
        <dbReference type="ARBA" id="ARBA00004429"/>
    </source>
</evidence>
<dbReference type="SUPFAM" id="SSF48452">
    <property type="entry name" value="TPR-like"/>
    <property type="match status" value="1"/>
</dbReference>
<evidence type="ECO:0000259" key="11">
    <source>
        <dbReference type="Pfam" id="PF07219"/>
    </source>
</evidence>
<evidence type="ECO:0000256" key="5">
    <source>
        <dbReference type="ARBA" id="ARBA00022519"/>
    </source>
</evidence>
<dbReference type="InterPro" id="IPR005254">
    <property type="entry name" value="Heme_biosyn_assoc_TPR_pro"/>
</dbReference>
<evidence type="ECO:0000313" key="12">
    <source>
        <dbReference type="EMBL" id="RRD91600.1"/>
    </source>
</evidence>
<dbReference type="Gene3D" id="1.25.40.10">
    <property type="entry name" value="Tetratricopeptide repeat domain"/>
    <property type="match status" value="1"/>
</dbReference>
<evidence type="ECO:0000256" key="10">
    <source>
        <dbReference type="SAM" id="Phobius"/>
    </source>
</evidence>
<keyword evidence="8 10" id="KW-0472">Membrane</keyword>
<dbReference type="Pfam" id="PF07219">
    <property type="entry name" value="HemY_N"/>
    <property type="match status" value="1"/>
</dbReference>